<dbReference type="InterPro" id="IPR027417">
    <property type="entry name" value="P-loop_NTPase"/>
</dbReference>
<evidence type="ECO:0000256" key="2">
    <source>
        <dbReference type="ARBA" id="ARBA00022741"/>
    </source>
</evidence>
<keyword evidence="2" id="KW-0547">Nucleotide-binding</keyword>
<dbReference type="GO" id="GO:0016887">
    <property type="term" value="F:ATP hydrolysis activity"/>
    <property type="evidence" value="ECO:0007669"/>
    <property type="project" value="InterPro"/>
</dbReference>
<dbReference type="AlphaFoldDB" id="A0A382FUN1"/>
<dbReference type="InterPro" id="IPR017911">
    <property type="entry name" value="MacB-like_ATP-bd"/>
</dbReference>
<dbReference type="PROSITE" id="PS50893">
    <property type="entry name" value="ABC_TRANSPORTER_2"/>
    <property type="match status" value="1"/>
</dbReference>
<gene>
    <name evidence="5" type="ORF">METZ01_LOCUS219156</name>
</gene>
<dbReference type="GO" id="GO:0022857">
    <property type="term" value="F:transmembrane transporter activity"/>
    <property type="evidence" value="ECO:0007669"/>
    <property type="project" value="TreeGrafter"/>
</dbReference>
<protein>
    <recommendedName>
        <fullName evidence="4">ABC transporter domain-containing protein</fullName>
    </recommendedName>
</protein>
<accession>A0A382FUN1</accession>
<keyword evidence="3" id="KW-0067">ATP-binding</keyword>
<dbReference type="InterPro" id="IPR003593">
    <property type="entry name" value="AAA+_ATPase"/>
</dbReference>
<dbReference type="PANTHER" id="PTHR24220">
    <property type="entry name" value="IMPORT ATP-BINDING PROTEIN"/>
    <property type="match status" value="1"/>
</dbReference>
<reference evidence="5" key="1">
    <citation type="submission" date="2018-05" db="EMBL/GenBank/DDBJ databases">
        <authorList>
            <person name="Lanie J.A."/>
            <person name="Ng W.-L."/>
            <person name="Kazmierczak K.M."/>
            <person name="Andrzejewski T.M."/>
            <person name="Davidsen T.M."/>
            <person name="Wayne K.J."/>
            <person name="Tettelin H."/>
            <person name="Glass J.I."/>
            <person name="Rusch D."/>
            <person name="Podicherti R."/>
            <person name="Tsui H.-C.T."/>
            <person name="Winkler M.E."/>
        </authorList>
    </citation>
    <scope>NUCLEOTIDE SEQUENCE</scope>
</reference>
<dbReference type="PROSITE" id="PS00211">
    <property type="entry name" value="ABC_TRANSPORTER_1"/>
    <property type="match status" value="1"/>
</dbReference>
<evidence type="ECO:0000313" key="5">
    <source>
        <dbReference type="EMBL" id="SVB66302.1"/>
    </source>
</evidence>
<sequence>MIRCDRVTKIFRKNGTEVTSLDRFTAEVAEGEFVAVRGPSGSGKTTLLLTLGGMQRPSEGSVQLDRHDLYALSPAERARLRSSEIGFVFQMFHLVPYLDLLGNVLLACPGKPSVAVRQRAGRLLDELDLAKRANHRPGELSAGERQRLAVARALLNRPKLILADEPTGNLDSENAAEVIRHLAEFHRSGGTVVLVTHGAAAETHADRILRLEQGRLVAD</sequence>
<dbReference type="InterPro" id="IPR017871">
    <property type="entry name" value="ABC_transporter-like_CS"/>
</dbReference>
<dbReference type="SMART" id="SM00382">
    <property type="entry name" value="AAA"/>
    <property type="match status" value="1"/>
</dbReference>
<dbReference type="GO" id="GO:0005524">
    <property type="term" value="F:ATP binding"/>
    <property type="evidence" value="ECO:0007669"/>
    <property type="project" value="UniProtKB-KW"/>
</dbReference>
<evidence type="ECO:0000256" key="3">
    <source>
        <dbReference type="ARBA" id="ARBA00022840"/>
    </source>
</evidence>
<dbReference type="Gene3D" id="3.40.50.300">
    <property type="entry name" value="P-loop containing nucleotide triphosphate hydrolases"/>
    <property type="match status" value="1"/>
</dbReference>
<evidence type="ECO:0000259" key="4">
    <source>
        <dbReference type="PROSITE" id="PS50893"/>
    </source>
</evidence>
<feature type="domain" description="ABC transporter" evidence="4">
    <location>
        <begin position="2"/>
        <end position="219"/>
    </location>
</feature>
<proteinExistence type="predicted"/>
<evidence type="ECO:0000256" key="1">
    <source>
        <dbReference type="ARBA" id="ARBA00022448"/>
    </source>
</evidence>
<dbReference type="InterPro" id="IPR003439">
    <property type="entry name" value="ABC_transporter-like_ATP-bd"/>
</dbReference>
<keyword evidence="1" id="KW-0813">Transport</keyword>
<organism evidence="5">
    <name type="scientific">marine metagenome</name>
    <dbReference type="NCBI Taxonomy" id="408172"/>
    <lineage>
        <taxon>unclassified sequences</taxon>
        <taxon>metagenomes</taxon>
        <taxon>ecological metagenomes</taxon>
    </lineage>
</organism>
<name>A0A382FUN1_9ZZZZ</name>
<dbReference type="SUPFAM" id="SSF52540">
    <property type="entry name" value="P-loop containing nucleoside triphosphate hydrolases"/>
    <property type="match status" value="1"/>
</dbReference>
<dbReference type="GO" id="GO:0005886">
    <property type="term" value="C:plasma membrane"/>
    <property type="evidence" value="ECO:0007669"/>
    <property type="project" value="TreeGrafter"/>
</dbReference>
<dbReference type="CDD" id="cd03255">
    <property type="entry name" value="ABC_MJ0796_LolCDE_FtsE"/>
    <property type="match status" value="1"/>
</dbReference>
<dbReference type="Pfam" id="PF00005">
    <property type="entry name" value="ABC_tran"/>
    <property type="match status" value="1"/>
</dbReference>
<dbReference type="EMBL" id="UINC01051762">
    <property type="protein sequence ID" value="SVB66302.1"/>
    <property type="molecule type" value="Genomic_DNA"/>
</dbReference>
<dbReference type="InterPro" id="IPR015854">
    <property type="entry name" value="ABC_transpr_LolD-like"/>
</dbReference>